<dbReference type="GeneID" id="7447151"/>
<accession>B5YNM0</accession>
<feature type="compositionally biased region" description="Polar residues" evidence="1">
    <location>
        <begin position="196"/>
        <end position="207"/>
    </location>
</feature>
<evidence type="ECO:0000313" key="3">
    <source>
        <dbReference type="EMBL" id="ACI65010.1"/>
    </source>
</evidence>
<evidence type="ECO:0000256" key="1">
    <source>
        <dbReference type="SAM" id="MobiDB-lite"/>
    </source>
</evidence>
<dbReference type="PaxDb" id="35128-Thaps23576"/>
<reference evidence="3 4" key="1">
    <citation type="journal article" date="2004" name="Science">
        <title>The genome of the diatom Thalassiosira pseudonana: ecology, evolution, and metabolism.</title>
        <authorList>
            <person name="Armbrust E.V."/>
            <person name="Berges J.A."/>
            <person name="Bowler C."/>
            <person name="Green B.R."/>
            <person name="Martinez D."/>
            <person name="Putnam N.H."/>
            <person name="Zhou S."/>
            <person name="Allen A.E."/>
            <person name="Apt K.E."/>
            <person name="Bechner M."/>
            <person name="Brzezinski M.A."/>
            <person name="Chaal B.K."/>
            <person name="Chiovitti A."/>
            <person name="Davis A.K."/>
            <person name="Demarest M.S."/>
            <person name="Detter J.C."/>
            <person name="Glavina T."/>
            <person name="Goodstein D."/>
            <person name="Hadi M.Z."/>
            <person name="Hellsten U."/>
            <person name="Hildebrand M."/>
            <person name="Jenkins B.D."/>
            <person name="Jurka J."/>
            <person name="Kapitonov V.V."/>
            <person name="Kroger N."/>
            <person name="Lau W.W."/>
            <person name="Lane T.W."/>
            <person name="Larimer F.W."/>
            <person name="Lippmeier J.C."/>
            <person name="Lucas S."/>
            <person name="Medina M."/>
            <person name="Montsant A."/>
            <person name="Obornik M."/>
            <person name="Parker M.S."/>
            <person name="Palenik B."/>
            <person name="Pazour G.J."/>
            <person name="Richardson P.M."/>
            <person name="Rynearson T.A."/>
            <person name="Saito M.A."/>
            <person name="Schwartz D.C."/>
            <person name="Thamatrakoln K."/>
            <person name="Valentin K."/>
            <person name="Vardi A."/>
            <person name="Wilkerson F.P."/>
            <person name="Rokhsar D.S."/>
        </authorList>
    </citation>
    <scope>NUCLEOTIDE SEQUENCE [LARGE SCALE GENOMIC DNA]</scope>
    <source>
        <strain evidence="3 4">CCMP1335</strain>
    </source>
</reference>
<gene>
    <name evidence="3" type="ORF">THAPS_23576</name>
</gene>
<feature type="compositionally biased region" description="Low complexity" evidence="1">
    <location>
        <begin position="58"/>
        <end position="68"/>
    </location>
</feature>
<protein>
    <recommendedName>
        <fullName evidence="2">Helicase-associated domain-containing protein</fullName>
    </recommendedName>
</protein>
<feature type="compositionally biased region" description="Polar residues" evidence="1">
    <location>
        <begin position="116"/>
        <end position="126"/>
    </location>
</feature>
<feature type="compositionally biased region" description="Polar residues" evidence="1">
    <location>
        <begin position="75"/>
        <end position="105"/>
    </location>
</feature>
<dbReference type="InterPro" id="IPR005114">
    <property type="entry name" value="Helicase_assoc"/>
</dbReference>
<dbReference type="InParanoid" id="B5YNM0"/>
<dbReference type="HOGENOM" id="CLU_456749_0_0_1"/>
<feature type="region of interest" description="Disordered" evidence="1">
    <location>
        <begin position="409"/>
        <end position="451"/>
    </location>
</feature>
<evidence type="ECO:0000259" key="2">
    <source>
        <dbReference type="Pfam" id="PF03457"/>
    </source>
</evidence>
<feature type="compositionally biased region" description="Polar residues" evidence="1">
    <location>
        <begin position="277"/>
        <end position="287"/>
    </location>
</feature>
<dbReference type="RefSeq" id="XP_002296293.1">
    <property type="nucleotide sequence ID" value="XM_002296257.1"/>
</dbReference>
<feature type="region of interest" description="Disordered" evidence="1">
    <location>
        <begin position="58"/>
        <end position="174"/>
    </location>
</feature>
<dbReference type="EMBL" id="CP001160">
    <property type="protein sequence ID" value="ACI65010.1"/>
    <property type="molecule type" value="Genomic_DNA"/>
</dbReference>
<dbReference type="Proteomes" id="UP000001449">
    <property type="component" value="Chromosome 7"/>
</dbReference>
<keyword evidence="4" id="KW-1185">Reference proteome</keyword>
<feature type="domain" description="Helicase-associated" evidence="2">
    <location>
        <begin position="450"/>
        <end position="516"/>
    </location>
</feature>
<dbReference type="eggNOG" id="ENOG502SRZD">
    <property type="taxonomic scope" value="Eukaryota"/>
</dbReference>
<dbReference type="PANTHER" id="PTHR33418">
    <property type="entry name" value="HELICASE-ASSOCIATED"/>
    <property type="match status" value="1"/>
</dbReference>
<name>B5YNM0_THAPS</name>
<dbReference type="KEGG" id="tps:THAPS_23576"/>
<feature type="domain" description="Helicase-associated" evidence="2">
    <location>
        <begin position="524"/>
        <end position="592"/>
    </location>
</feature>
<feature type="compositionally biased region" description="Low complexity" evidence="1">
    <location>
        <begin position="223"/>
        <end position="240"/>
    </location>
</feature>
<dbReference type="Pfam" id="PF03457">
    <property type="entry name" value="HA"/>
    <property type="match status" value="2"/>
</dbReference>
<feature type="compositionally biased region" description="Low complexity" evidence="1">
    <location>
        <begin position="144"/>
        <end position="155"/>
    </location>
</feature>
<dbReference type="AlphaFoldDB" id="B5YNM0"/>
<feature type="region of interest" description="Disordered" evidence="1">
    <location>
        <begin position="196"/>
        <end position="290"/>
    </location>
</feature>
<dbReference type="PANTHER" id="PTHR33418:SF1">
    <property type="entry name" value="HELICASE-ASSOCIATED DOMAIN-CONTAINING PROTEIN"/>
    <property type="match status" value="1"/>
</dbReference>
<organism evidence="3 4">
    <name type="scientific">Thalassiosira pseudonana</name>
    <name type="common">Marine diatom</name>
    <name type="synonym">Cyclotella nana</name>
    <dbReference type="NCBI Taxonomy" id="35128"/>
    <lineage>
        <taxon>Eukaryota</taxon>
        <taxon>Sar</taxon>
        <taxon>Stramenopiles</taxon>
        <taxon>Ochrophyta</taxon>
        <taxon>Bacillariophyta</taxon>
        <taxon>Coscinodiscophyceae</taxon>
        <taxon>Thalassiosirophycidae</taxon>
        <taxon>Thalassiosirales</taxon>
        <taxon>Thalassiosiraceae</taxon>
        <taxon>Thalassiosira</taxon>
    </lineage>
</organism>
<reference evidence="3 4" key="2">
    <citation type="journal article" date="2008" name="Nature">
        <title>The Phaeodactylum genome reveals the evolutionary history of diatom genomes.</title>
        <authorList>
            <person name="Bowler C."/>
            <person name="Allen A.E."/>
            <person name="Badger J.H."/>
            <person name="Grimwood J."/>
            <person name="Jabbari K."/>
            <person name="Kuo A."/>
            <person name="Maheswari U."/>
            <person name="Martens C."/>
            <person name="Maumus F."/>
            <person name="Otillar R.P."/>
            <person name="Rayko E."/>
            <person name="Salamov A."/>
            <person name="Vandepoele K."/>
            <person name="Beszteri B."/>
            <person name="Gruber A."/>
            <person name="Heijde M."/>
            <person name="Katinka M."/>
            <person name="Mock T."/>
            <person name="Valentin K."/>
            <person name="Verret F."/>
            <person name="Berges J.A."/>
            <person name="Brownlee C."/>
            <person name="Cadoret J.P."/>
            <person name="Chiovitti A."/>
            <person name="Choi C.J."/>
            <person name="Coesel S."/>
            <person name="De Martino A."/>
            <person name="Detter J.C."/>
            <person name="Durkin C."/>
            <person name="Falciatore A."/>
            <person name="Fournet J."/>
            <person name="Haruta M."/>
            <person name="Huysman M.J."/>
            <person name="Jenkins B.D."/>
            <person name="Jiroutova K."/>
            <person name="Jorgensen R.E."/>
            <person name="Joubert Y."/>
            <person name="Kaplan A."/>
            <person name="Kroger N."/>
            <person name="Kroth P.G."/>
            <person name="La Roche J."/>
            <person name="Lindquist E."/>
            <person name="Lommer M."/>
            <person name="Martin-Jezequel V."/>
            <person name="Lopez P.J."/>
            <person name="Lucas S."/>
            <person name="Mangogna M."/>
            <person name="McGinnis K."/>
            <person name="Medlin L.K."/>
            <person name="Montsant A."/>
            <person name="Oudot-Le Secq M.P."/>
            <person name="Napoli C."/>
            <person name="Obornik M."/>
            <person name="Parker M.S."/>
            <person name="Petit J.L."/>
            <person name="Porcel B.M."/>
            <person name="Poulsen N."/>
            <person name="Robison M."/>
            <person name="Rychlewski L."/>
            <person name="Rynearson T.A."/>
            <person name="Schmutz J."/>
            <person name="Shapiro H."/>
            <person name="Siaut M."/>
            <person name="Stanley M."/>
            <person name="Sussman M.R."/>
            <person name="Taylor A.R."/>
            <person name="Vardi A."/>
            <person name="von Dassow P."/>
            <person name="Vyverman W."/>
            <person name="Willis A."/>
            <person name="Wyrwicz L.S."/>
            <person name="Rokhsar D.S."/>
            <person name="Weissenbach J."/>
            <person name="Armbrust E.V."/>
            <person name="Green B.R."/>
            <person name="Van de Peer Y."/>
            <person name="Grigoriev I.V."/>
        </authorList>
    </citation>
    <scope>NUCLEOTIDE SEQUENCE [LARGE SCALE GENOMIC DNA]</scope>
    <source>
        <strain evidence="3 4">CCMP1335</strain>
    </source>
</reference>
<feature type="compositionally biased region" description="Low complexity" evidence="1">
    <location>
        <begin position="429"/>
        <end position="445"/>
    </location>
</feature>
<sequence length="598" mass="66886">MEAPLLNIEWKFSEFGTMSERNCLGGFGLEGPEDGAHEHDRHPPVAVDDERLMLQQPTDAAAATATNAVRHTSRVRSQQNQQDTASTNSSVLNTNEMSTHRSTPFDQRDEYRSAFTPVSQTTNQDQPRNEESGGIISPLPHRMPSPSAASQVQSPRQNIEDDTPDPFPYYNPYSHPQFHPGYGYSSYYPRSSDGNIIHNQSWQNQQGYPPHSYYQQHPGEYNPYEQVYSQPYSYPSSSSTHAHHSRHHQQEPPLPPPYRRTPPNMDSATKQVKETPSAVTEGTTPASSVARRGIEGMELSPFQHGPSDVAAAHATDAEEGVAVSVHNAMQMHYSMANLFDSSDEDRKPSAVAVKSSEYFHDRKPVAQDPNDFEPIPLNQMNLPPLVASSEVAAAASCVSQATSHLVNVAPPANEISTPSSRRQRPPPQYRAARASSSMSGTSTTSGGEGTSWEKRFNELLEFKARQGHCDVPQNYPENASLGIWVNKQRMEHKNRSEGKNSSLNDVRLRRLQDAGFKWAKRKGQASWDTKFNELLAYRAEHGNCHVPTKYRENTALGRWVSTQRAEYKKYSEGDAKTSMNDEKVRRLESIGFAWFMAL</sequence>
<evidence type="ECO:0000313" key="4">
    <source>
        <dbReference type="Proteomes" id="UP000001449"/>
    </source>
</evidence>
<dbReference type="Gene3D" id="6.10.140.530">
    <property type="match status" value="2"/>
</dbReference>
<proteinExistence type="predicted"/>